<dbReference type="Gene3D" id="3.10.580.10">
    <property type="entry name" value="CBS-domain"/>
    <property type="match status" value="1"/>
</dbReference>
<keyword evidence="4" id="KW-1185">Reference proteome</keyword>
<feature type="domain" description="CBS" evidence="2">
    <location>
        <begin position="104"/>
        <end position="162"/>
    </location>
</feature>
<dbReference type="AlphaFoldDB" id="A0A4S3PKL8"/>
<evidence type="ECO:0000259" key="2">
    <source>
        <dbReference type="PROSITE" id="PS51371"/>
    </source>
</evidence>
<evidence type="ECO:0000256" key="1">
    <source>
        <dbReference type="PROSITE-ProRule" id="PRU00703"/>
    </source>
</evidence>
<keyword evidence="1" id="KW-0129">CBS domain</keyword>
<reference evidence="3 4" key="1">
    <citation type="journal article" date="2019" name="Indoor Air">
        <title>Impacts of indoor surface finishes on bacterial viability.</title>
        <authorList>
            <person name="Hu J."/>
            <person name="Maamar S.B."/>
            <person name="Glawe A.J."/>
            <person name="Gottel N."/>
            <person name="Gilbert J.A."/>
            <person name="Hartmann E.M."/>
        </authorList>
    </citation>
    <scope>NUCLEOTIDE SEQUENCE [LARGE SCALE GENOMIC DNA]</scope>
    <source>
        <strain evidence="3 4">AF060A6</strain>
    </source>
</reference>
<proteinExistence type="predicted"/>
<comment type="caution">
    <text evidence="3">The sequence shown here is derived from an EMBL/GenBank/DDBJ whole genome shotgun (WGS) entry which is preliminary data.</text>
</comment>
<name>A0A4S3PKL8_9BACI</name>
<dbReference type="EMBL" id="SLUB01000056">
    <property type="protein sequence ID" value="THE10010.1"/>
    <property type="molecule type" value="Genomic_DNA"/>
</dbReference>
<sequence>METVEIDLSERFEIAFNRIHKALSKMVRNVQGNIFSQLVAHGAKRHAIIRSYKDELFQFAKLRNAIVHEKLRADFYIAEPHEDVVQRIEEIAELLEKPVTALSISSNPVVYFNYHSSIRDVILAIHNNPYTKFPVYKEGSCIGILTSGAILRWMAENLSQDSINLTDIRVSDVISYETKHLIDFVDENKDIFAVEELFEKRHAHGKKLEAIIITENGQINEKPLGIITSWDLIEID</sequence>
<dbReference type="PROSITE" id="PS51371">
    <property type="entry name" value="CBS"/>
    <property type="match status" value="1"/>
</dbReference>
<protein>
    <submittedName>
        <fullName evidence="3">CBS domain-containing protein</fullName>
    </submittedName>
</protein>
<dbReference type="Proteomes" id="UP000306477">
    <property type="component" value="Unassembled WGS sequence"/>
</dbReference>
<evidence type="ECO:0000313" key="4">
    <source>
        <dbReference type="Proteomes" id="UP000306477"/>
    </source>
</evidence>
<dbReference type="RefSeq" id="WP_136381363.1">
    <property type="nucleotide sequence ID" value="NZ_SLUB01000056.1"/>
</dbReference>
<dbReference type="Pfam" id="PF00571">
    <property type="entry name" value="CBS"/>
    <property type="match status" value="1"/>
</dbReference>
<evidence type="ECO:0000313" key="3">
    <source>
        <dbReference type="EMBL" id="THE10010.1"/>
    </source>
</evidence>
<organism evidence="3 4">
    <name type="scientific">Bacillus timonensis</name>
    <dbReference type="NCBI Taxonomy" id="1033734"/>
    <lineage>
        <taxon>Bacteria</taxon>
        <taxon>Bacillati</taxon>
        <taxon>Bacillota</taxon>
        <taxon>Bacilli</taxon>
        <taxon>Bacillales</taxon>
        <taxon>Bacillaceae</taxon>
        <taxon>Bacillus</taxon>
    </lineage>
</organism>
<accession>A0A4S3PKL8</accession>
<dbReference type="SUPFAM" id="SSF54631">
    <property type="entry name" value="CBS-domain pair"/>
    <property type="match status" value="1"/>
</dbReference>
<gene>
    <name evidence="3" type="ORF">E1I69_20210</name>
</gene>
<dbReference type="STRING" id="1033734.GCA_000285535_01679"/>
<dbReference type="InterPro" id="IPR000644">
    <property type="entry name" value="CBS_dom"/>
</dbReference>
<dbReference type="OrthoDB" id="49104at2"/>
<dbReference type="InterPro" id="IPR046342">
    <property type="entry name" value="CBS_dom_sf"/>
</dbReference>